<dbReference type="PANTHER" id="PTHR36452">
    <property type="entry name" value="CHROMOSOME 12, WHOLE GENOME SHOTGUN SEQUENCE"/>
    <property type="match status" value="1"/>
</dbReference>
<reference evidence="1" key="1">
    <citation type="submission" date="2018-06" db="EMBL/GenBank/DDBJ databases">
        <authorList>
            <person name="Zhirakovskaya E."/>
        </authorList>
    </citation>
    <scope>NUCLEOTIDE SEQUENCE</scope>
</reference>
<evidence type="ECO:0000313" key="1">
    <source>
        <dbReference type="EMBL" id="VAX28680.1"/>
    </source>
</evidence>
<dbReference type="Pfam" id="PF09365">
    <property type="entry name" value="DUF2461"/>
    <property type="match status" value="1"/>
</dbReference>
<dbReference type="InterPro" id="IPR015996">
    <property type="entry name" value="UCP028451"/>
</dbReference>
<dbReference type="InterPro" id="IPR012808">
    <property type="entry name" value="CHP02453"/>
</dbReference>
<gene>
    <name evidence="1" type="ORF">MNBD_IGNAVI01-1618</name>
</gene>
<name>A0A3B1D134_9ZZZZ</name>
<organism evidence="1">
    <name type="scientific">hydrothermal vent metagenome</name>
    <dbReference type="NCBI Taxonomy" id="652676"/>
    <lineage>
        <taxon>unclassified sequences</taxon>
        <taxon>metagenomes</taxon>
        <taxon>ecological metagenomes</taxon>
    </lineage>
</organism>
<proteinExistence type="predicted"/>
<dbReference type="NCBIfam" id="TIGR02453">
    <property type="entry name" value="TIGR02453 family protein"/>
    <property type="match status" value="1"/>
</dbReference>
<evidence type="ECO:0008006" key="2">
    <source>
        <dbReference type="Google" id="ProtNLM"/>
    </source>
</evidence>
<sequence>MKYFNQDFIDFFSELSKNNNRDWFNENKQRYIKSVKEPFYYFIEELIQQIHDDDETINITPKEAIFRIYKDVRFSKDKLPYKVFTSAIISPGGRKDFTTPGYYIEMDYNGVRFYGGAHFLDKDQLQNLREHIASNLNEFKRLHGEKMFKKKFGTLLGEQNKRIPKEFKEIIEKEPLIANKQFYYSTELSPNKILSNTLMDTIIKLYFVGKPVNQFLVEGIRY</sequence>
<dbReference type="PANTHER" id="PTHR36452:SF1">
    <property type="entry name" value="DUF2461 DOMAIN-CONTAINING PROTEIN"/>
    <property type="match status" value="1"/>
</dbReference>
<dbReference type="PIRSF" id="PIRSF028451">
    <property type="entry name" value="UCP028451"/>
    <property type="match status" value="1"/>
</dbReference>
<accession>A0A3B1D134</accession>
<dbReference type="EMBL" id="UOGD01000423">
    <property type="protein sequence ID" value="VAX28680.1"/>
    <property type="molecule type" value="Genomic_DNA"/>
</dbReference>
<protein>
    <recommendedName>
        <fullName evidence="2">TIGR02453 family protein</fullName>
    </recommendedName>
</protein>
<dbReference type="AlphaFoldDB" id="A0A3B1D134"/>